<keyword evidence="5" id="KW-1185">Reference proteome</keyword>
<evidence type="ECO:0000313" key="4">
    <source>
        <dbReference type="EMBL" id="MDT0644597.1"/>
    </source>
</evidence>
<evidence type="ECO:0000313" key="5">
    <source>
        <dbReference type="Proteomes" id="UP001262889"/>
    </source>
</evidence>
<dbReference type="InterPro" id="IPR011330">
    <property type="entry name" value="Glyco_hydro/deAcase_b/a-brl"/>
</dbReference>
<dbReference type="CDD" id="cd10918">
    <property type="entry name" value="CE4_NodB_like_5s_6s"/>
    <property type="match status" value="1"/>
</dbReference>
<evidence type="ECO:0000256" key="2">
    <source>
        <dbReference type="ARBA" id="ARBA00022729"/>
    </source>
</evidence>
<dbReference type="SUPFAM" id="SSF88713">
    <property type="entry name" value="Glycoside hydrolase/deacetylase"/>
    <property type="match status" value="1"/>
</dbReference>
<dbReference type="Gene3D" id="3.20.20.370">
    <property type="entry name" value="Glycoside hydrolase/deacetylase"/>
    <property type="match status" value="1"/>
</dbReference>
<protein>
    <submittedName>
        <fullName evidence="4">Polysaccharide deacetylase family protein</fullName>
        <ecNumber evidence="4">3.-.-.-</ecNumber>
    </submittedName>
</protein>
<reference evidence="4 5" key="1">
    <citation type="submission" date="2023-09" db="EMBL/GenBank/DDBJ databases">
        <authorList>
            <person name="Rey-Velasco X."/>
        </authorList>
    </citation>
    <scope>NUCLEOTIDE SEQUENCE [LARGE SCALE GENOMIC DNA]</scope>
    <source>
        <strain evidence="4 5">F363</strain>
    </source>
</reference>
<proteinExistence type="predicted"/>
<dbReference type="EMBL" id="JAVRHQ010000029">
    <property type="protein sequence ID" value="MDT0644597.1"/>
    <property type="molecule type" value="Genomic_DNA"/>
</dbReference>
<dbReference type="InterPro" id="IPR051398">
    <property type="entry name" value="Polysacch_Deacetylase"/>
</dbReference>
<keyword evidence="2" id="KW-0732">Signal</keyword>
<dbReference type="Proteomes" id="UP001262889">
    <property type="component" value="Unassembled WGS sequence"/>
</dbReference>
<comment type="caution">
    <text evidence="4">The sequence shown here is derived from an EMBL/GenBank/DDBJ whole genome shotgun (WGS) entry which is preliminary data.</text>
</comment>
<dbReference type="EC" id="3.-.-.-" evidence="4"/>
<dbReference type="PANTHER" id="PTHR34216">
    <property type="match status" value="1"/>
</dbReference>
<organism evidence="4 5">
    <name type="scientific">Autumnicola tepida</name>
    <dbReference type="NCBI Taxonomy" id="3075595"/>
    <lineage>
        <taxon>Bacteria</taxon>
        <taxon>Pseudomonadati</taxon>
        <taxon>Bacteroidota</taxon>
        <taxon>Flavobacteriia</taxon>
        <taxon>Flavobacteriales</taxon>
        <taxon>Flavobacteriaceae</taxon>
        <taxon>Autumnicola</taxon>
    </lineage>
</organism>
<evidence type="ECO:0000256" key="1">
    <source>
        <dbReference type="ARBA" id="ARBA00004613"/>
    </source>
</evidence>
<dbReference type="PROSITE" id="PS51677">
    <property type="entry name" value="NODB"/>
    <property type="match status" value="1"/>
</dbReference>
<keyword evidence="4" id="KW-0378">Hydrolase</keyword>
<dbReference type="PANTHER" id="PTHR34216:SF3">
    <property type="entry name" value="POLY-BETA-1,6-N-ACETYL-D-GLUCOSAMINE N-DEACETYLASE"/>
    <property type="match status" value="1"/>
</dbReference>
<feature type="domain" description="NodB homology" evidence="3">
    <location>
        <begin position="36"/>
        <end position="252"/>
    </location>
</feature>
<accession>A0ABU3CE20</accession>
<dbReference type="RefSeq" id="WP_311536214.1">
    <property type="nucleotide sequence ID" value="NZ_JAVRHQ010000029.1"/>
</dbReference>
<sequence>MEQFEEQVRYLKNNYTIISILDLERHFNSGQALPSHSLLITFDDGDPSVLEKGLPVLEKYNLASVSFVITDLIDSSKNFWCRWVEKVYEKQGRSYREARKKVNYLKNIPNQERIKYLSTLEKINGRQLTSAELNYMESRKMFIGNHTHTHPIINNCTAKEVKEELLCAKQLFEKWDLEGYPFFAYPNGNWDDESESSLKKNGIKLAFLFDHKVNKKIINPLRISRIRVDADTELNEFKVKVSGLHSKIMSLR</sequence>
<dbReference type="InterPro" id="IPR002509">
    <property type="entry name" value="NODB_dom"/>
</dbReference>
<evidence type="ECO:0000259" key="3">
    <source>
        <dbReference type="PROSITE" id="PS51677"/>
    </source>
</evidence>
<dbReference type="GO" id="GO:0016787">
    <property type="term" value="F:hydrolase activity"/>
    <property type="evidence" value="ECO:0007669"/>
    <property type="project" value="UniProtKB-KW"/>
</dbReference>
<name>A0ABU3CE20_9FLAO</name>
<comment type="subcellular location">
    <subcellularLocation>
        <location evidence="1">Secreted</location>
    </subcellularLocation>
</comment>
<dbReference type="Pfam" id="PF01522">
    <property type="entry name" value="Polysacc_deac_1"/>
    <property type="match status" value="1"/>
</dbReference>
<gene>
    <name evidence="4" type="ORF">RM553_17280</name>
</gene>